<accession>A0ABU5UED4</accession>
<dbReference type="InterPro" id="IPR002716">
    <property type="entry name" value="PIN_dom"/>
</dbReference>
<dbReference type="SUPFAM" id="SSF88723">
    <property type="entry name" value="PIN domain-like"/>
    <property type="match status" value="1"/>
</dbReference>
<dbReference type="RefSeq" id="WP_323196220.1">
    <property type="nucleotide sequence ID" value="NZ_JAYGHG010000016.1"/>
</dbReference>
<name>A0ABU5UED4_9CYAN</name>
<evidence type="ECO:0000259" key="1">
    <source>
        <dbReference type="Pfam" id="PF01850"/>
    </source>
</evidence>
<dbReference type="InterPro" id="IPR052919">
    <property type="entry name" value="TA_system_RNase"/>
</dbReference>
<gene>
    <name evidence="2" type="ORF">VB620_11135</name>
</gene>
<dbReference type="PANTHER" id="PTHR36173:SF1">
    <property type="entry name" value="RIBONUCLEASE VAPC22"/>
    <property type="match status" value="1"/>
</dbReference>
<proteinExistence type="predicted"/>
<reference evidence="2 3" key="1">
    <citation type="submission" date="2023-12" db="EMBL/GenBank/DDBJ databases">
        <title>Baltic Sea Cyanobacteria.</title>
        <authorList>
            <person name="Delbaje E."/>
            <person name="Fewer D.P."/>
            <person name="Shishido T.K."/>
        </authorList>
    </citation>
    <scope>NUCLEOTIDE SEQUENCE [LARGE SCALE GENOMIC DNA]</scope>
    <source>
        <strain evidence="2 3">UHCC-0300</strain>
    </source>
</reference>
<keyword evidence="3" id="KW-1185">Reference proteome</keyword>
<evidence type="ECO:0000313" key="2">
    <source>
        <dbReference type="EMBL" id="MEA5581891.1"/>
    </source>
</evidence>
<dbReference type="InterPro" id="IPR029060">
    <property type="entry name" value="PIN-like_dom_sf"/>
</dbReference>
<dbReference type="EMBL" id="JAYGHG010000016">
    <property type="protein sequence ID" value="MEA5581891.1"/>
    <property type="molecule type" value="Genomic_DNA"/>
</dbReference>
<sequence>MSELIVLDTHIWFWFVTQDFARFPTRWREAIETAGQVGVSVVSCYEIALAQQRGRLELPCAANQWFQEALKPTDITLFPLTAEIACRAVELSQIHKDPFDRLIISTALEYQAKLASVDGLFSKYPELETHLMK</sequence>
<evidence type="ECO:0000313" key="3">
    <source>
        <dbReference type="Proteomes" id="UP001302120"/>
    </source>
</evidence>
<protein>
    <submittedName>
        <fullName evidence="2">Type II toxin-antitoxin system VapC family toxin</fullName>
    </submittedName>
</protein>
<feature type="domain" description="PIN" evidence="1">
    <location>
        <begin position="5"/>
        <end position="126"/>
    </location>
</feature>
<dbReference type="InterPro" id="IPR041705">
    <property type="entry name" value="PIN_Sll0205"/>
</dbReference>
<dbReference type="CDD" id="cd09872">
    <property type="entry name" value="PIN_Sll0205-like"/>
    <property type="match status" value="1"/>
</dbReference>
<dbReference type="PANTHER" id="PTHR36173">
    <property type="entry name" value="RIBONUCLEASE VAPC16-RELATED"/>
    <property type="match status" value="1"/>
</dbReference>
<comment type="caution">
    <text evidence="2">The sequence shown here is derived from an EMBL/GenBank/DDBJ whole genome shotgun (WGS) entry which is preliminary data.</text>
</comment>
<dbReference type="Gene3D" id="3.40.50.1010">
    <property type="entry name" value="5'-nuclease"/>
    <property type="match status" value="1"/>
</dbReference>
<organism evidence="2 3">
    <name type="scientific">Nodularia harveyana UHCC-0300</name>
    <dbReference type="NCBI Taxonomy" id="2974287"/>
    <lineage>
        <taxon>Bacteria</taxon>
        <taxon>Bacillati</taxon>
        <taxon>Cyanobacteriota</taxon>
        <taxon>Cyanophyceae</taxon>
        <taxon>Nostocales</taxon>
        <taxon>Nodulariaceae</taxon>
        <taxon>Nodularia</taxon>
    </lineage>
</organism>
<dbReference type="Proteomes" id="UP001302120">
    <property type="component" value="Unassembled WGS sequence"/>
</dbReference>
<dbReference type="Pfam" id="PF01850">
    <property type="entry name" value="PIN"/>
    <property type="match status" value="1"/>
</dbReference>